<dbReference type="PANTHER" id="PTHR43628:SF1">
    <property type="entry name" value="CHITIN SYNTHASE REGULATORY FACTOR 2-RELATED"/>
    <property type="match status" value="1"/>
</dbReference>
<dbReference type="Pfam" id="PF08238">
    <property type="entry name" value="Sel1"/>
    <property type="match status" value="2"/>
</dbReference>
<dbReference type="EMBL" id="JAPFFF010000027">
    <property type="protein sequence ID" value="KAK8847978.1"/>
    <property type="molecule type" value="Genomic_DNA"/>
</dbReference>
<organism evidence="1 2">
    <name type="scientific">Tritrichomonas musculus</name>
    <dbReference type="NCBI Taxonomy" id="1915356"/>
    <lineage>
        <taxon>Eukaryota</taxon>
        <taxon>Metamonada</taxon>
        <taxon>Parabasalia</taxon>
        <taxon>Tritrichomonadida</taxon>
        <taxon>Tritrichomonadidae</taxon>
        <taxon>Tritrichomonas</taxon>
    </lineage>
</organism>
<name>A0ABR2HJB8_9EUKA</name>
<evidence type="ECO:0000313" key="2">
    <source>
        <dbReference type="Proteomes" id="UP001470230"/>
    </source>
</evidence>
<comment type="caution">
    <text evidence="1">The sequence shown here is derived from an EMBL/GenBank/DDBJ whole genome shotgun (WGS) entry which is preliminary data.</text>
</comment>
<dbReference type="InterPro" id="IPR011990">
    <property type="entry name" value="TPR-like_helical_dom_sf"/>
</dbReference>
<reference evidence="1 2" key="1">
    <citation type="submission" date="2024-04" db="EMBL/GenBank/DDBJ databases">
        <title>Tritrichomonas musculus Genome.</title>
        <authorList>
            <person name="Alves-Ferreira E."/>
            <person name="Grigg M."/>
            <person name="Lorenzi H."/>
            <person name="Galac M."/>
        </authorList>
    </citation>
    <scope>NUCLEOTIDE SEQUENCE [LARGE SCALE GENOMIC DNA]</scope>
    <source>
        <strain evidence="1 2">EAF2021</strain>
    </source>
</reference>
<keyword evidence="2" id="KW-1185">Reference proteome</keyword>
<dbReference type="InterPro" id="IPR052945">
    <property type="entry name" value="Mitotic_Regulator"/>
</dbReference>
<dbReference type="Gene3D" id="1.25.40.10">
    <property type="entry name" value="Tetratricopeptide repeat domain"/>
    <property type="match status" value="1"/>
</dbReference>
<gene>
    <name evidence="1" type="ORF">M9Y10_019029</name>
</gene>
<proteinExistence type="predicted"/>
<dbReference type="Proteomes" id="UP001470230">
    <property type="component" value="Unassembled WGS sequence"/>
</dbReference>
<dbReference type="PANTHER" id="PTHR43628">
    <property type="entry name" value="ACTIVATOR OF C KINASE PROTEIN 1-RELATED"/>
    <property type="match status" value="1"/>
</dbReference>
<evidence type="ECO:0000313" key="1">
    <source>
        <dbReference type="EMBL" id="KAK8847978.1"/>
    </source>
</evidence>
<protein>
    <submittedName>
        <fullName evidence="1">Uncharacterized protein</fullName>
    </submittedName>
</protein>
<sequence length="82" mass="9136">MLETGNGITVDYENAAKYYKMAADLNNEDGMYNYGLLLETGKGVKRDKKEAARYYEMAAAKGHDKAKQRSADLKASVCCNIF</sequence>
<dbReference type="InterPro" id="IPR006597">
    <property type="entry name" value="Sel1-like"/>
</dbReference>
<dbReference type="SMART" id="SM00671">
    <property type="entry name" value="SEL1"/>
    <property type="match status" value="2"/>
</dbReference>
<accession>A0ABR2HJB8</accession>
<dbReference type="SUPFAM" id="SSF81901">
    <property type="entry name" value="HCP-like"/>
    <property type="match status" value="1"/>
</dbReference>